<evidence type="ECO:0000259" key="8">
    <source>
        <dbReference type="Pfam" id="PF05193"/>
    </source>
</evidence>
<dbReference type="Pfam" id="PF00675">
    <property type="entry name" value="Peptidase_M16"/>
    <property type="match status" value="1"/>
</dbReference>
<comment type="similarity">
    <text evidence="1">Belongs to the peptidase M16 family.</text>
</comment>
<gene>
    <name evidence="9" type="ORF">HBF26_08650</name>
</gene>
<comment type="caution">
    <text evidence="9">The sequence shown here is derived from an EMBL/GenBank/DDBJ whole genome shotgun (WGS) entry which is preliminary data.</text>
</comment>
<dbReference type="RefSeq" id="WP_167125056.1">
    <property type="nucleotide sequence ID" value="NZ_JAAQQR010000003.1"/>
</dbReference>
<dbReference type="SUPFAM" id="SSF63411">
    <property type="entry name" value="LuxS/MPP-like metallohydrolase"/>
    <property type="match status" value="4"/>
</dbReference>
<organism evidence="9 10">
    <name type="scientific">Luteibacter jiangsuensis</name>
    <dbReference type="NCBI Taxonomy" id="637577"/>
    <lineage>
        <taxon>Bacteria</taxon>
        <taxon>Pseudomonadati</taxon>
        <taxon>Pseudomonadota</taxon>
        <taxon>Gammaproteobacteria</taxon>
        <taxon>Lysobacterales</taxon>
        <taxon>Rhodanobacteraceae</taxon>
        <taxon>Luteibacter</taxon>
    </lineage>
</organism>
<evidence type="ECO:0000256" key="2">
    <source>
        <dbReference type="ARBA" id="ARBA00022670"/>
    </source>
</evidence>
<evidence type="ECO:0000256" key="3">
    <source>
        <dbReference type="ARBA" id="ARBA00022801"/>
    </source>
</evidence>
<evidence type="ECO:0000313" key="10">
    <source>
        <dbReference type="Proteomes" id="UP001429601"/>
    </source>
</evidence>
<feature type="signal peptide" evidence="6">
    <location>
        <begin position="1"/>
        <end position="27"/>
    </location>
</feature>
<dbReference type="InterPro" id="IPR011249">
    <property type="entry name" value="Metalloenz_LuxS/M16"/>
</dbReference>
<feature type="domain" description="Peptidase M16 C-terminal" evidence="8">
    <location>
        <begin position="663"/>
        <end position="840"/>
    </location>
</feature>
<evidence type="ECO:0000259" key="7">
    <source>
        <dbReference type="Pfam" id="PF00675"/>
    </source>
</evidence>
<reference evidence="9 10" key="1">
    <citation type="journal article" date="2011" name="Curr. Microbiol.">
        <title>Luteibacter jiangsuensis sp. nov.: a methamidophos-degrading bacterium isolated from a methamidophos-manufacturing factory.</title>
        <authorList>
            <person name="Wang L."/>
            <person name="Wang G.L."/>
            <person name="Li S.P."/>
            <person name="Jiang J.D."/>
        </authorList>
    </citation>
    <scope>NUCLEOTIDE SEQUENCE [LARGE SCALE GENOMIC DNA]</scope>
    <source>
        <strain evidence="9 10">CGMCC 1.10133</strain>
    </source>
</reference>
<dbReference type="InterPro" id="IPR007863">
    <property type="entry name" value="Peptidase_M16_C"/>
</dbReference>
<keyword evidence="10" id="KW-1185">Reference proteome</keyword>
<dbReference type="PANTHER" id="PTHR43690:SF17">
    <property type="entry name" value="PROTEIN YHJJ"/>
    <property type="match status" value="1"/>
</dbReference>
<dbReference type="Proteomes" id="UP001429601">
    <property type="component" value="Unassembled WGS sequence"/>
</dbReference>
<accession>A0ABX0Q3M4</accession>
<feature type="chain" id="PRO_5045696397" evidence="6">
    <location>
        <begin position="28"/>
        <end position="933"/>
    </location>
</feature>
<dbReference type="EMBL" id="JAAQQR010000003">
    <property type="protein sequence ID" value="NID04953.1"/>
    <property type="molecule type" value="Genomic_DNA"/>
</dbReference>
<feature type="domain" description="Peptidase M16 C-terminal" evidence="8">
    <location>
        <begin position="199"/>
        <end position="374"/>
    </location>
</feature>
<keyword evidence="2" id="KW-0645">Protease</keyword>
<feature type="domain" description="Peptidase M16 N-terminal" evidence="7">
    <location>
        <begin position="44"/>
        <end position="162"/>
    </location>
</feature>
<dbReference type="PANTHER" id="PTHR43690">
    <property type="entry name" value="NARDILYSIN"/>
    <property type="match status" value="1"/>
</dbReference>
<sequence length="933" mass="100739">MTASFSGAALLRAAVFASLGAWPAASAAEVLAYRNLRLPNGLNVVVHEDHSAPIVSLAVWYRVGSADEPAGRTGFAHLFEHLMFRGSKHYNAPFLDAMNDMGGGNVNADTSFDHTAYYATVPTAALDRALWLESDRMGHLLGPLDHTRLTTERAVVRNEHRDNLDLPYARAYPHLLRHLFPANHPYHHDVDGHAADLDNLTVEDARSWFRSHYGAANATLVMAGDITPEAAREKAMTYFGDLAPGPDLMRQQPWVVPLRVAARGTMHDHVAKHRIVRAWPIPQAGTDAAARLRLAARILGDGAASRLHARLVTQDGVATDVAAYVPSLALAGMLWLIVDVAEGADPAAVESTLDEELRRFLASGPDRDEIALAQVQENTDFLAATERMDAKARRLALGQALHDDPGEEWVAQLRMAHADAESVRREAAAWLSQPSYTLSVLPAPEGFDAEAEDASDTGLGIAEGQPAPGGAATGAFRAVHGWAVDRQVPPPVVENAAEFSFPTVHRSRLRRGSTLVSAQRTGSPFVRVRFQFGGGSAGDFGRLPGTALFTLSLLDGAAAMQANRLGATFETGCEIDACVVGLRVPRERLQAGLALMVDAIRHNVGQDDIDHVRTQRLAATDTGTMTSFGLAHGLMNRLLFGESHPYGFAAFPHGTRESLQAMDADAVGAYRRDYLRPDNLTVVMVGDVTHEEGARALESAFEEWVPPVSPIPSVPMHTVKREPGDVAYLVDRPGTRQAHIAVGSLAPPAGEDLNLDLASQVFIDLPGSRLNANLRQDKGWSYGVAGGMSRQRGQRTFTFHAPVQADRTVDAVAEIRREIFALVDGSAPLSETEVASVRTGLARSLTAALQADSAVMLNLASSVKLGRRDDFWQTLPAVLQGLSAPRVSGALEDLLRTQGRTWVIVGDRTRIEAQLRQQFPALHVVDTEGRVVD</sequence>
<name>A0ABX0Q3M4_9GAMM</name>
<dbReference type="InterPro" id="IPR011765">
    <property type="entry name" value="Pept_M16_N"/>
</dbReference>
<evidence type="ECO:0000256" key="5">
    <source>
        <dbReference type="ARBA" id="ARBA00023049"/>
    </source>
</evidence>
<dbReference type="InterPro" id="IPR050626">
    <property type="entry name" value="Peptidase_M16"/>
</dbReference>
<dbReference type="Gene3D" id="3.30.830.10">
    <property type="entry name" value="Metalloenzyme, LuxS/M16 peptidase-like"/>
    <property type="match status" value="4"/>
</dbReference>
<protein>
    <submittedName>
        <fullName evidence="9">Insulinase family protein</fullName>
    </submittedName>
</protein>
<evidence type="ECO:0000313" key="9">
    <source>
        <dbReference type="EMBL" id="NID04953.1"/>
    </source>
</evidence>
<evidence type="ECO:0000256" key="1">
    <source>
        <dbReference type="ARBA" id="ARBA00007261"/>
    </source>
</evidence>
<proteinExistence type="inferred from homology"/>
<keyword evidence="6" id="KW-0732">Signal</keyword>
<keyword evidence="5" id="KW-0482">Metalloprotease</keyword>
<keyword evidence="3" id="KW-0378">Hydrolase</keyword>
<evidence type="ECO:0000256" key="6">
    <source>
        <dbReference type="SAM" id="SignalP"/>
    </source>
</evidence>
<evidence type="ECO:0000256" key="4">
    <source>
        <dbReference type="ARBA" id="ARBA00022833"/>
    </source>
</evidence>
<dbReference type="Pfam" id="PF05193">
    <property type="entry name" value="Peptidase_M16_C"/>
    <property type="match status" value="2"/>
</dbReference>
<keyword evidence="4" id="KW-0862">Zinc</keyword>